<dbReference type="AlphaFoldDB" id="A0A438JFA9"/>
<evidence type="ECO:0000313" key="1">
    <source>
        <dbReference type="EMBL" id="RVX07624.1"/>
    </source>
</evidence>
<protein>
    <submittedName>
        <fullName evidence="1">Uncharacterized protein</fullName>
    </submittedName>
</protein>
<evidence type="ECO:0000313" key="2">
    <source>
        <dbReference type="Proteomes" id="UP000288805"/>
    </source>
</evidence>
<comment type="caution">
    <text evidence="1">The sequence shown here is derived from an EMBL/GenBank/DDBJ whole genome shotgun (WGS) entry which is preliminary data.</text>
</comment>
<sequence length="94" mass="10938">MENAKFIEDVEYGGNTKLRSFVFEEEYVIILTVAIENDQEQQQPQLEVPLRGSTKERRTTILDYYIVYLQEHEFGMGLEDDPISFSQAKQSVNS</sequence>
<dbReference type="EMBL" id="QGNW01000045">
    <property type="protein sequence ID" value="RVX07624.1"/>
    <property type="molecule type" value="Genomic_DNA"/>
</dbReference>
<gene>
    <name evidence="1" type="ORF">CK203_025229</name>
</gene>
<proteinExistence type="predicted"/>
<name>A0A438JFA9_VITVI</name>
<reference evidence="1 2" key="1">
    <citation type="journal article" date="2018" name="PLoS Genet.">
        <title>Population sequencing reveals clonal diversity and ancestral inbreeding in the grapevine cultivar Chardonnay.</title>
        <authorList>
            <person name="Roach M.J."/>
            <person name="Johnson D.L."/>
            <person name="Bohlmann J."/>
            <person name="van Vuuren H.J."/>
            <person name="Jones S.J."/>
            <person name="Pretorius I.S."/>
            <person name="Schmidt S.A."/>
            <person name="Borneman A.R."/>
        </authorList>
    </citation>
    <scope>NUCLEOTIDE SEQUENCE [LARGE SCALE GENOMIC DNA]</scope>
    <source>
        <strain evidence="2">cv. Chardonnay</strain>
        <tissue evidence="1">Leaf</tissue>
    </source>
</reference>
<accession>A0A438JFA9</accession>
<organism evidence="1 2">
    <name type="scientific">Vitis vinifera</name>
    <name type="common">Grape</name>
    <dbReference type="NCBI Taxonomy" id="29760"/>
    <lineage>
        <taxon>Eukaryota</taxon>
        <taxon>Viridiplantae</taxon>
        <taxon>Streptophyta</taxon>
        <taxon>Embryophyta</taxon>
        <taxon>Tracheophyta</taxon>
        <taxon>Spermatophyta</taxon>
        <taxon>Magnoliopsida</taxon>
        <taxon>eudicotyledons</taxon>
        <taxon>Gunneridae</taxon>
        <taxon>Pentapetalae</taxon>
        <taxon>rosids</taxon>
        <taxon>Vitales</taxon>
        <taxon>Vitaceae</taxon>
        <taxon>Viteae</taxon>
        <taxon>Vitis</taxon>
    </lineage>
</organism>
<dbReference type="Proteomes" id="UP000288805">
    <property type="component" value="Unassembled WGS sequence"/>
</dbReference>